<comment type="caution">
    <text evidence="1">The sequence shown here is derived from an EMBL/GenBank/DDBJ whole genome shotgun (WGS) entry which is preliminary data.</text>
</comment>
<keyword evidence="2" id="KW-1185">Reference proteome</keyword>
<evidence type="ECO:0000313" key="1">
    <source>
        <dbReference type="EMBL" id="GAA5096872.1"/>
    </source>
</evidence>
<sequence>MLNKSKDCEINIMKYYGKIIGLDRDNEHEVMIDFGEVTLTCFIDSAISDFQIGDIKLLDINFMFNEGSIQIDSTISDDLEIITRLGKSYSYKIQGFFYEDTFTFSNLVIQDEIFTQYSFYEKALVKIHIDRLGISIS</sequence>
<proteinExistence type="predicted"/>
<gene>
    <name evidence="1" type="ORF">GCM10023338_07800</name>
</gene>
<protein>
    <submittedName>
        <fullName evidence="1">Uncharacterized protein</fullName>
    </submittedName>
</protein>
<organism evidence="1 2">
    <name type="scientific">Wohlfahrtiimonas larvae</name>
    <dbReference type="NCBI Taxonomy" id="1157986"/>
    <lineage>
        <taxon>Bacteria</taxon>
        <taxon>Pseudomonadati</taxon>
        <taxon>Pseudomonadota</taxon>
        <taxon>Gammaproteobacteria</taxon>
        <taxon>Cardiobacteriales</taxon>
        <taxon>Ignatzschineriaceae</taxon>
        <taxon>Wohlfahrtiimonas</taxon>
    </lineage>
</organism>
<dbReference type="Proteomes" id="UP001500631">
    <property type="component" value="Unassembled WGS sequence"/>
</dbReference>
<dbReference type="EMBL" id="BAABKE010000002">
    <property type="protein sequence ID" value="GAA5096872.1"/>
    <property type="molecule type" value="Genomic_DNA"/>
</dbReference>
<accession>A0ABP9MKU0</accession>
<evidence type="ECO:0000313" key="2">
    <source>
        <dbReference type="Proteomes" id="UP001500631"/>
    </source>
</evidence>
<reference evidence="2" key="1">
    <citation type="journal article" date="2019" name="Int. J. Syst. Evol. Microbiol.">
        <title>The Global Catalogue of Microorganisms (GCM) 10K type strain sequencing project: providing services to taxonomists for standard genome sequencing and annotation.</title>
        <authorList>
            <consortium name="The Broad Institute Genomics Platform"/>
            <consortium name="The Broad Institute Genome Sequencing Center for Infectious Disease"/>
            <person name="Wu L."/>
            <person name="Ma J."/>
        </authorList>
    </citation>
    <scope>NUCLEOTIDE SEQUENCE [LARGE SCALE GENOMIC DNA]</scope>
    <source>
        <strain evidence="2">JCM 18424</strain>
    </source>
</reference>
<name>A0ABP9MKU0_9GAMM</name>